<keyword evidence="4" id="KW-1185">Reference proteome</keyword>
<evidence type="ECO:0000256" key="1">
    <source>
        <dbReference type="ARBA" id="ARBA00043985"/>
    </source>
</evidence>
<evidence type="ECO:0000256" key="2">
    <source>
        <dbReference type="SAM" id="Coils"/>
    </source>
</evidence>
<dbReference type="RefSeq" id="WP_181557481.1">
    <property type="nucleotide sequence ID" value="NZ_CP064060.1"/>
</dbReference>
<dbReference type="InterPro" id="IPR007157">
    <property type="entry name" value="PspA_VIPP1"/>
</dbReference>
<name>A0A7V9ZA27_9BACL</name>
<evidence type="ECO:0000313" key="4">
    <source>
        <dbReference type="Proteomes" id="UP000523087"/>
    </source>
</evidence>
<reference evidence="3 4" key="1">
    <citation type="submission" date="2020-07" db="EMBL/GenBank/DDBJ databases">
        <title>Genomic Encyclopedia of Type Strains, Phase IV (KMG-IV): sequencing the most valuable type-strain genomes for metagenomic binning, comparative biology and taxonomic classification.</title>
        <authorList>
            <person name="Goeker M."/>
        </authorList>
    </citation>
    <scope>NUCLEOTIDE SEQUENCE [LARGE SCALE GENOMIC DNA]</scope>
    <source>
        <strain evidence="3 4">DSM 15730</strain>
    </source>
</reference>
<dbReference type="EMBL" id="JACDUT010000018">
    <property type="protein sequence ID" value="MBA2876817.1"/>
    <property type="molecule type" value="Genomic_DNA"/>
</dbReference>
<feature type="coiled-coil region" evidence="2">
    <location>
        <begin position="26"/>
        <end position="53"/>
    </location>
</feature>
<dbReference type="PANTHER" id="PTHR31088">
    <property type="entry name" value="MEMBRANE-ASSOCIATED PROTEIN VIPP1, CHLOROPLASTIC"/>
    <property type="match status" value="1"/>
</dbReference>
<sequence>MGLLKRVKNVVLADLHELVDKFEDPISMTKQYLRDLEEQIEKAQHALAQQFIVERRYEALIQQAEEIVEKRARQAKLAVERNEESIAKMALQEKLAYEKKLSLYKQQYDTLKEKTTYLTEQLKQLKETYEELKVKQLDLIARANAAKAVKQINASLVSFHPDHALKGFARMEERVFALEAEAKASSYLYESHKALHSSSQLEEEVEKELAQLKAAR</sequence>
<comment type="similarity">
    <text evidence="1">Belongs to the PspA/Vipp/IM30 family.</text>
</comment>
<dbReference type="Pfam" id="PF04012">
    <property type="entry name" value="PspA_IM30"/>
    <property type="match status" value="1"/>
</dbReference>
<dbReference type="AlphaFoldDB" id="A0A7V9ZA27"/>
<organism evidence="3 4">
    <name type="scientific">Thermaerobacillus caldiproteolyticus</name>
    <dbReference type="NCBI Taxonomy" id="247480"/>
    <lineage>
        <taxon>Bacteria</taxon>
        <taxon>Bacillati</taxon>
        <taxon>Bacillota</taxon>
        <taxon>Bacilli</taxon>
        <taxon>Bacillales</taxon>
        <taxon>Anoxybacillaceae</taxon>
        <taxon>Thermaerobacillus</taxon>
    </lineage>
</organism>
<proteinExistence type="inferred from homology"/>
<evidence type="ECO:0000313" key="3">
    <source>
        <dbReference type="EMBL" id="MBA2876817.1"/>
    </source>
</evidence>
<feature type="coiled-coil region" evidence="2">
    <location>
        <begin position="94"/>
        <end position="142"/>
    </location>
</feature>
<protein>
    <submittedName>
        <fullName evidence="3">Phage shock protein A</fullName>
    </submittedName>
</protein>
<dbReference type="PANTHER" id="PTHR31088:SF6">
    <property type="entry name" value="PHAGE SHOCK PROTEIN A"/>
    <property type="match status" value="1"/>
</dbReference>
<dbReference type="Proteomes" id="UP000523087">
    <property type="component" value="Unassembled WGS sequence"/>
</dbReference>
<gene>
    <name evidence="3" type="ORF">HNR31_003639</name>
</gene>
<keyword evidence="2" id="KW-0175">Coiled coil</keyword>
<comment type="caution">
    <text evidence="3">The sequence shown here is derived from an EMBL/GenBank/DDBJ whole genome shotgun (WGS) entry which is preliminary data.</text>
</comment>
<accession>A0A7V9ZA27</accession>